<keyword evidence="2" id="KW-1185">Reference proteome</keyword>
<name>A0ABU7B5J1_9TELE</name>
<protein>
    <submittedName>
        <fullName evidence="1">Uncharacterized protein</fullName>
    </submittedName>
</protein>
<evidence type="ECO:0000313" key="2">
    <source>
        <dbReference type="Proteomes" id="UP001345963"/>
    </source>
</evidence>
<organism evidence="1 2">
    <name type="scientific">Ataeniobius toweri</name>
    <dbReference type="NCBI Taxonomy" id="208326"/>
    <lineage>
        <taxon>Eukaryota</taxon>
        <taxon>Metazoa</taxon>
        <taxon>Chordata</taxon>
        <taxon>Craniata</taxon>
        <taxon>Vertebrata</taxon>
        <taxon>Euteleostomi</taxon>
        <taxon>Actinopterygii</taxon>
        <taxon>Neopterygii</taxon>
        <taxon>Teleostei</taxon>
        <taxon>Neoteleostei</taxon>
        <taxon>Acanthomorphata</taxon>
        <taxon>Ovalentaria</taxon>
        <taxon>Atherinomorphae</taxon>
        <taxon>Cyprinodontiformes</taxon>
        <taxon>Goodeidae</taxon>
        <taxon>Ataeniobius</taxon>
    </lineage>
</organism>
<accession>A0ABU7B5J1</accession>
<reference evidence="1 2" key="1">
    <citation type="submission" date="2021-07" db="EMBL/GenBank/DDBJ databases">
        <authorList>
            <person name="Palmer J.M."/>
        </authorList>
    </citation>
    <scope>NUCLEOTIDE SEQUENCE [LARGE SCALE GENOMIC DNA]</scope>
    <source>
        <strain evidence="1 2">AT_MEX2019</strain>
        <tissue evidence="1">Muscle</tissue>
    </source>
</reference>
<evidence type="ECO:0000313" key="1">
    <source>
        <dbReference type="EMBL" id="MED6245726.1"/>
    </source>
</evidence>
<dbReference type="EMBL" id="JAHUTI010041163">
    <property type="protein sequence ID" value="MED6245726.1"/>
    <property type="molecule type" value="Genomic_DNA"/>
</dbReference>
<sequence length="127" mass="13872">MLLQLLSNTASGLHETAQQSELRFWQQQREAVDVRRQRRLCKLSALMSRVMCCSAGVLSHNESGAEMSFQSLFPAQSFLCGSSTQNLPGCCRSIGAQQENSQFSLLSESVLPQLASSLAPPPPNSNQ</sequence>
<comment type="caution">
    <text evidence="1">The sequence shown here is derived from an EMBL/GenBank/DDBJ whole genome shotgun (WGS) entry which is preliminary data.</text>
</comment>
<proteinExistence type="predicted"/>
<gene>
    <name evidence="1" type="ORF">ATANTOWER_007166</name>
</gene>
<dbReference type="Proteomes" id="UP001345963">
    <property type="component" value="Unassembled WGS sequence"/>
</dbReference>